<dbReference type="KEGG" id="cfj:CFIO01_08416"/>
<dbReference type="OrthoDB" id="2422134at2759"/>
<dbReference type="EMBL" id="JARH01000935">
    <property type="protein sequence ID" value="EXF74961.1"/>
    <property type="molecule type" value="Genomic_DNA"/>
</dbReference>
<feature type="signal peptide" evidence="1">
    <location>
        <begin position="1"/>
        <end position="17"/>
    </location>
</feature>
<name>A0A010R3Z7_9PEZI</name>
<evidence type="ECO:0000256" key="1">
    <source>
        <dbReference type="SAM" id="SignalP"/>
    </source>
</evidence>
<organism evidence="2 3">
    <name type="scientific">Colletotrichum fioriniae PJ7</name>
    <dbReference type="NCBI Taxonomy" id="1445577"/>
    <lineage>
        <taxon>Eukaryota</taxon>
        <taxon>Fungi</taxon>
        <taxon>Dikarya</taxon>
        <taxon>Ascomycota</taxon>
        <taxon>Pezizomycotina</taxon>
        <taxon>Sordariomycetes</taxon>
        <taxon>Hypocreomycetidae</taxon>
        <taxon>Glomerellales</taxon>
        <taxon>Glomerellaceae</taxon>
        <taxon>Colletotrichum</taxon>
        <taxon>Colletotrichum acutatum species complex</taxon>
    </lineage>
</organism>
<dbReference type="Gene3D" id="1.20.1280.140">
    <property type="match status" value="1"/>
</dbReference>
<dbReference type="PANTHER" id="PTHR38123">
    <property type="entry name" value="CELL WALL SERINE-THREONINE-RICH GALACTOMANNOPROTEIN MP1 (AFU_ORTHOLOGUE AFUA_4G03240)"/>
    <property type="match status" value="1"/>
</dbReference>
<gene>
    <name evidence="2" type="ORF">CFIO01_08416</name>
</gene>
<dbReference type="GO" id="GO:0005576">
    <property type="term" value="C:extracellular region"/>
    <property type="evidence" value="ECO:0007669"/>
    <property type="project" value="TreeGrafter"/>
</dbReference>
<keyword evidence="3" id="KW-1185">Reference proteome</keyword>
<dbReference type="Proteomes" id="UP000020467">
    <property type="component" value="Unassembled WGS sequence"/>
</dbReference>
<dbReference type="Pfam" id="PF12296">
    <property type="entry name" value="HsbA"/>
    <property type="match status" value="1"/>
</dbReference>
<dbReference type="PANTHER" id="PTHR38123:SF1">
    <property type="entry name" value="HYDROPHOBIC SURFACE BINDING PROTEIN"/>
    <property type="match status" value="1"/>
</dbReference>
<feature type="chain" id="PRO_5001455924" description="Antigenic cell wall galactomannoprotein" evidence="1">
    <location>
        <begin position="18"/>
        <end position="168"/>
    </location>
</feature>
<accession>A0A010R3Z7</accession>
<dbReference type="InterPro" id="IPR021054">
    <property type="entry name" value="Cell_wall_mannoprotein_1"/>
</dbReference>
<comment type="caution">
    <text evidence="2">The sequence shown here is derived from an EMBL/GenBank/DDBJ whole genome shotgun (WGS) entry which is preliminary data.</text>
</comment>
<proteinExistence type="predicted"/>
<evidence type="ECO:0008006" key="4">
    <source>
        <dbReference type="Google" id="ProtNLM"/>
    </source>
</evidence>
<reference evidence="2 3" key="1">
    <citation type="submission" date="2014-02" db="EMBL/GenBank/DDBJ databases">
        <title>The genome sequence of Colletotrichum fioriniae PJ7.</title>
        <authorList>
            <person name="Baroncelli R."/>
            <person name="Thon M.R."/>
        </authorList>
    </citation>
    <scope>NUCLEOTIDE SEQUENCE [LARGE SCALE GENOMIC DNA]</scope>
    <source>
        <strain evidence="2 3">PJ7</strain>
    </source>
</reference>
<protein>
    <recommendedName>
        <fullName evidence="4">Antigenic cell wall galactomannoprotein</fullName>
    </recommendedName>
</protein>
<keyword evidence="1" id="KW-0732">Signal</keyword>
<dbReference type="AlphaFoldDB" id="A0A010R3Z7"/>
<dbReference type="eggNOG" id="ENOG502SR1T">
    <property type="taxonomic scope" value="Eukaryota"/>
</dbReference>
<sequence length="168" mass="17608">MLLKFSLLGLFATSVLADGAAIVAAMDEIAAQNTELGDTVSSWDGGLFGTLPIIIDSTKLLIKINEATKVAEDSEPLTDLEAIGVAQATQKLSSGVQTTLTAVVDAKPKFDKLLLSPVILLNLKSEQSATDKFSAAVIEKVPEALQAFAKTLIAPIDAAFNNAIDTYS</sequence>
<dbReference type="HOGENOM" id="CLU_091392_0_1_1"/>
<evidence type="ECO:0000313" key="2">
    <source>
        <dbReference type="EMBL" id="EXF74961.1"/>
    </source>
</evidence>
<evidence type="ECO:0000313" key="3">
    <source>
        <dbReference type="Proteomes" id="UP000020467"/>
    </source>
</evidence>